<dbReference type="EMBL" id="KE344289">
    <property type="protein sequence ID" value="EXB56427.1"/>
    <property type="molecule type" value="Genomic_DNA"/>
</dbReference>
<protein>
    <submittedName>
        <fullName evidence="2">Putative FBD-associated F-box protein</fullName>
    </submittedName>
</protein>
<sequence length="458" mass="52817">MAAKRAKNEDQMNRRRDRISELPDPIIHQILSLVPTKEAARTSVLSKRWRYTWTSISTVKLFDFCFIRERFYESVDECMMSHERDASLNKFRLYTKYLYGKRPLMDNWMNIVAQKNVKELDLHLKPHFKKEFYPLPQALLRLRSLTVVKLENLSLENLPSVSLPSLKLLVLREISKLDDKGLETLLLGCPHLEKLLLDGCDELSNPRVSSSTIKSLEIFLNFKCKYGLVLVDAADLRSFVFNVTSKGSCDRINFSRAASIRNVSFTNYVNFDDNWLEGLISRMPLLQSLALDNCCSLRNIKINCEDLKSLYLRETKECNGENLIINAPNLLSFTYEGMSMLNLSIDAPKVSQVNILISAEASSKAYDIEWYNNLIDFLSNLDCAETLNIHVCSEKALIFPIESRNVRFSPLPSLKNLKVKTHRPVFRKKKMSESLGWVAPSVQTLSIEQEFLRWCCFN</sequence>
<evidence type="ECO:0000259" key="1">
    <source>
        <dbReference type="PROSITE" id="PS50181"/>
    </source>
</evidence>
<dbReference type="CDD" id="cd22160">
    <property type="entry name" value="F-box_AtFBL13-like"/>
    <property type="match status" value="1"/>
</dbReference>
<dbReference type="InterPro" id="IPR001810">
    <property type="entry name" value="F-box_dom"/>
</dbReference>
<proteinExistence type="predicted"/>
<evidence type="ECO:0000313" key="2">
    <source>
        <dbReference type="EMBL" id="EXB56427.1"/>
    </source>
</evidence>
<keyword evidence="3" id="KW-1185">Reference proteome</keyword>
<dbReference type="SMART" id="SM00256">
    <property type="entry name" value="FBOX"/>
    <property type="match status" value="1"/>
</dbReference>
<dbReference type="InterPro" id="IPR055411">
    <property type="entry name" value="LRR_FXL15/At3g58940/PEG3-like"/>
</dbReference>
<dbReference type="Pfam" id="PF00646">
    <property type="entry name" value="F-box"/>
    <property type="match status" value="1"/>
</dbReference>
<dbReference type="PROSITE" id="PS50181">
    <property type="entry name" value="FBOX"/>
    <property type="match status" value="1"/>
</dbReference>
<accession>W9R4T5</accession>
<dbReference type="AlphaFoldDB" id="W9R4T5"/>
<dbReference type="InterPro" id="IPR036047">
    <property type="entry name" value="F-box-like_dom_sf"/>
</dbReference>
<dbReference type="Gene3D" id="3.80.10.10">
    <property type="entry name" value="Ribonuclease Inhibitor"/>
    <property type="match status" value="2"/>
</dbReference>
<dbReference type="InterPro" id="IPR053781">
    <property type="entry name" value="F-box_AtFBL13-like"/>
</dbReference>
<name>W9R4T5_9ROSA</name>
<feature type="domain" description="F-box" evidence="1">
    <location>
        <begin position="16"/>
        <end position="75"/>
    </location>
</feature>
<reference evidence="3" key="1">
    <citation type="submission" date="2013-01" db="EMBL/GenBank/DDBJ databases">
        <title>Draft Genome Sequence of a Mulberry Tree, Morus notabilis C.K. Schneid.</title>
        <authorList>
            <person name="He N."/>
            <person name="Zhao S."/>
        </authorList>
    </citation>
    <scope>NUCLEOTIDE SEQUENCE</scope>
</reference>
<dbReference type="Pfam" id="PF24758">
    <property type="entry name" value="LRR_At5g56370"/>
    <property type="match status" value="1"/>
</dbReference>
<dbReference type="PANTHER" id="PTHR34145">
    <property type="entry name" value="OS02G0105600 PROTEIN"/>
    <property type="match status" value="1"/>
</dbReference>
<evidence type="ECO:0000313" key="3">
    <source>
        <dbReference type="Proteomes" id="UP000030645"/>
    </source>
</evidence>
<dbReference type="InterPro" id="IPR032675">
    <property type="entry name" value="LRR_dom_sf"/>
</dbReference>
<dbReference type="PANTHER" id="PTHR34145:SF51">
    <property type="entry name" value="FBD DOMAIN-CONTAINING PROTEIN"/>
    <property type="match status" value="1"/>
</dbReference>
<dbReference type="SUPFAM" id="SSF52047">
    <property type="entry name" value="RNI-like"/>
    <property type="match status" value="1"/>
</dbReference>
<dbReference type="Pfam" id="PF23622">
    <property type="entry name" value="LRR_At1g61320_AtMIF1"/>
    <property type="match status" value="1"/>
</dbReference>
<dbReference type="eggNOG" id="ENOG502SRKT">
    <property type="taxonomic scope" value="Eukaryota"/>
</dbReference>
<gene>
    <name evidence="2" type="ORF">L484_009853</name>
</gene>
<dbReference type="OrthoDB" id="612216at2759"/>
<organism evidence="2 3">
    <name type="scientific">Morus notabilis</name>
    <dbReference type="NCBI Taxonomy" id="981085"/>
    <lineage>
        <taxon>Eukaryota</taxon>
        <taxon>Viridiplantae</taxon>
        <taxon>Streptophyta</taxon>
        <taxon>Embryophyta</taxon>
        <taxon>Tracheophyta</taxon>
        <taxon>Spermatophyta</taxon>
        <taxon>Magnoliopsida</taxon>
        <taxon>eudicotyledons</taxon>
        <taxon>Gunneridae</taxon>
        <taxon>Pentapetalae</taxon>
        <taxon>rosids</taxon>
        <taxon>fabids</taxon>
        <taxon>Rosales</taxon>
        <taxon>Moraceae</taxon>
        <taxon>Moreae</taxon>
        <taxon>Morus</taxon>
    </lineage>
</organism>
<dbReference type="InterPro" id="IPR053772">
    <property type="entry name" value="At1g61320/At1g61330-like"/>
</dbReference>
<dbReference type="SUPFAM" id="SSF81383">
    <property type="entry name" value="F-box domain"/>
    <property type="match status" value="1"/>
</dbReference>
<dbReference type="InterPro" id="IPR055357">
    <property type="entry name" value="LRR_At1g61320_AtMIF1"/>
</dbReference>
<dbReference type="Proteomes" id="UP000030645">
    <property type="component" value="Unassembled WGS sequence"/>
</dbReference>
<dbReference type="Gene3D" id="1.20.1280.50">
    <property type="match status" value="1"/>
</dbReference>
<dbReference type="KEGG" id="mnt:21393168"/>